<dbReference type="InterPro" id="IPR000719">
    <property type="entry name" value="Prot_kinase_dom"/>
</dbReference>
<feature type="non-terminal residue" evidence="3">
    <location>
        <position position="494"/>
    </location>
</feature>
<dbReference type="PANTHER" id="PTHR38248:SF2">
    <property type="entry name" value="FUNK1 11"/>
    <property type="match status" value="1"/>
</dbReference>
<feature type="region of interest" description="Disordered" evidence="1">
    <location>
        <begin position="1"/>
        <end position="22"/>
    </location>
</feature>
<evidence type="ECO:0000259" key="2">
    <source>
        <dbReference type="PROSITE" id="PS50011"/>
    </source>
</evidence>
<dbReference type="PROSITE" id="PS50011">
    <property type="entry name" value="PROTEIN_KINASE_DOM"/>
    <property type="match status" value="1"/>
</dbReference>
<evidence type="ECO:0000313" key="3">
    <source>
        <dbReference type="EMBL" id="RDX49257.1"/>
    </source>
</evidence>
<dbReference type="GO" id="GO:0004672">
    <property type="term" value="F:protein kinase activity"/>
    <property type="evidence" value="ECO:0007669"/>
    <property type="project" value="InterPro"/>
</dbReference>
<reference evidence="3 4" key="1">
    <citation type="journal article" date="2018" name="Biotechnol. Biofuels">
        <title>Integrative visual omics of the white-rot fungus Polyporus brumalis exposes the biotechnological potential of its oxidative enzymes for delignifying raw plant biomass.</title>
        <authorList>
            <person name="Miyauchi S."/>
            <person name="Rancon A."/>
            <person name="Drula E."/>
            <person name="Hage H."/>
            <person name="Chaduli D."/>
            <person name="Favel A."/>
            <person name="Grisel S."/>
            <person name="Henrissat B."/>
            <person name="Herpoel-Gimbert I."/>
            <person name="Ruiz-Duenas F.J."/>
            <person name="Chevret D."/>
            <person name="Hainaut M."/>
            <person name="Lin J."/>
            <person name="Wang M."/>
            <person name="Pangilinan J."/>
            <person name="Lipzen A."/>
            <person name="Lesage-Meessen L."/>
            <person name="Navarro D."/>
            <person name="Riley R."/>
            <person name="Grigoriev I.V."/>
            <person name="Zhou S."/>
            <person name="Raouche S."/>
            <person name="Rosso M.N."/>
        </authorList>
    </citation>
    <scope>NUCLEOTIDE SEQUENCE [LARGE SCALE GENOMIC DNA]</scope>
    <source>
        <strain evidence="3 4">BRFM 1820</strain>
    </source>
</reference>
<dbReference type="PANTHER" id="PTHR38248">
    <property type="entry name" value="FUNK1 6"/>
    <property type="match status" value="1"/>
</dbReference>
<dbReference type="PROSITE" id="PS00109">
    <property type="entry name" value="PROTEIN_KINASE_TYR"/>
    <property type="match status" value="1"/>
</dbReference>
<dbReference type="AlphaFoldDB" id="A0A371D9P6"/>
<proteinExistence type="predicted"/>
<name>A0A371D9P6_9APHY</name>
<dbReference type="STRING" id="139420.A0A371D9P6"/>
<dbReference type="OrthoDB" id="2745837at2759"/>
<dbReference type="InterPro" id="IPR011009">
    <property type="entry name" value="Kinase-like_dom_sf"/>
</dbReference>
<keyword evidence="4" id="KW-1185">Reference proteome</keyword>
<evidence type="ECO:0000313" key="4">
    <source>
        <dbReference type="Proteomes" id="UP000256964"/>
    </source>
</evidence>
<accession>A0A371D9P6</accession>
<dbReference type="SUPFAM" id="SSF56112">
    <property type="entry name" value="Protein kinase-like (PK-like)"/>
    <property type="match status" value="1"/>
</dbReference>
<sequence length="494" mass="56915">CRGFKVVSTPHKSDTASSSNIAPDCGIYPREHAPRLDDATQYGRTDWSHLEITIECKKDFSEDPFDENTANSEPFAKARKSTLGQILSYAELVFQTQHRKHHFMIVFLGTSARLVRIDRSCVFATQRFNYVENEECLTEFLWRFARLSPAERGLDPTAQRLNPKNTRDPLVRLMREKLNAAKKAKEENKLEPHIFEAYKASLSDDNVPWWKLEVCHEVADVAHFFLVGKPHFLAPGVRGRGTRGYIAVPLLDNGTLGDFVYLKDAWRVKHDEIVQEGTTLEFLNHHKVPHIPTLVCHGDLPDQLTSRAKWIELFPEEEEDCRIKEHQHYRIVVEEIGKPLSQFENSGQLVKAMYNVIQAHEAAYRRGIIHRDISAGNILLIKDSKGRWVGFLTDWELAKDVHKTSHERQPERTGTWQFMSAHVQDDPGRVVVIADELESIFHVLIFYVVRFCHHTLRDSDVGQFLYDYFDDYSPYSHGERAGRTKRTALEQGAI</sequence>
<organism evidence="3 4">
    <name type="scientific">Lentinus brumalis</name>
    <dbReference type="NCBI Taxonomy" id="2498619"/>
    <lineage>
        <taxon>Eukaryota</taxon>
        <taxon>Fungi</taxon>
        <taxon>Dikarya</taxon>
        <taxon>Basidiomycota</taxon>
        <taxon>Agaricomycotina</taxon>
        <taxon>Agaricomycetes</taxon>
        <taxon>Polyporales</taxon>
        <taxon>Polyporaceae</taxon>
        <taxon>Lentinus</taxon>
    </lineage>
</organism>
<dbReference type="InterPro" id="IPR008266">
    <property type="entry name" value="Tyr_kinase_AS"/>
</dbReference>
<dbReference type="Pfam" id="PF17667">
    <property type="entry name" value="Pkinase_fungal"/>
    <property type="match status" value="1"/>
</dbReference>
<dbReference type="Proteomes" id="UP000256964">
    <property type="component" value="Unassembled WGS sequence"/>
</dbReference>
<dbReference type="EMBL" id="KZ857406">
    <property type="protein sequence ID" value="RDX49257.1"/>
    <property type="molecule type" value="Genomic_DNA"/>
</dbReference>
<dbReference type="GO" id="GO:0005524">
    <property type="term" value="F:ATP binding"/>
    <property type="evidence" value="ECO:0007669"/>
    <property type="project" value="InterPro"/>
</dbReference>
<gene>
    <name evidence="3" type="ORF">OH76DRAFT_1305846</name>
</gene>
<feature type="domain" description="Protein kinase" evidence="2">
    <location>
        <begin position="232"/>
        <end position="494"/>
    </location>
</feature>
<dbReference type="Gene3D" id="1.10.510.10">
    <property type="entry name" value="Transferase(Phosphotransferase) domain 1"/>
    <property type="match status" value="1"/>
</dbReference>
<feature type="non-terminal residue" evidence="3">
    <location>
        <position position="1"/>
    </location>
</feature>
<evidence type="ECO:0000256" key="1">
    <source>
        <dbReference type="SAM" id="MobiDB-lite"/>
    </source>
</evidence>
<protein>
    <recommendedName>
        <fullName evidence="2">Protein kinase domain-containing protein</fullName>
    </recommendedName>
</protein>
<dbReference type="InterPro" id="IPR040976">
    <property type="entry name" value="Pkinase_fungal"/>
</dbReference>